<evidence type="ECO:0000256" key="2">
    <source>
        <dbReference type="ARBA" id="ARBA00022617"/>
    </source>
</evidence>
<dbReference type="GO" id="GO:0020037">
    <property type="term" value="F:heme binding"/>
    <property type="evidence" value="ECO:0007669"/>
    <property type="project" value="InterPro"/>
</dbReference>
<evidence type="ECO:0000256" key="4">
    <source>
        <dbReference type="ARBA" id="ARBA00022982"/>
    </source>
</evidence>
<dbReference type="SUPFAM" id="SSF46626">
    <property type="entry name" value="Cytochrome c"/>
    <property type="match status" value="1"/>
</dbReference>
<evidence type="ECO:0000313" key="8">
    <source>
        <dbReference type="EMBL" id="VAW27153.1"/>
    </source>
</evidence>
<feature type="transmembrane region" description="Helical" evidence="6">
    <location>
        <begin position="96"/>
        <end position="112"/>
    </location>
</feature>
<gene>
    <name evidence="8" type="ORF">MNBD_BACTEROID06-555</name>
</gene>
<feature type="transmembrane region" description="Helical" evidence="6">
    <location>
        <begin position="12"/>
        <end position="30"/>
    </location>
</feature>
<feature type="domain" description="Cytochrome c" evidence="7">
    <location>
        <begin position="139"/>
        <end position="214"/>
    </location>
</feature>
<keyword evidence="2" id="KW-0349">Heme</keyword>
<dbReference type="GO" id="GO:0009055">
    <property type="term" value="F:electron transfer activity"/>
    <property type="evidence" value="ECO:0007669"/>
    <property type="project" value="InterPro"/>
</dbReference>
<feature type="transmembrane region" description="Helical" evidence="6">
    <location>
        <begin position="70"/>
        <end position="90"/>
    </location>
</feature>
<dbReference type="InterPro" id="IPR036909">
    <property type="entry name" value="Cyt_c-like_dom_sf"/>
</dbReference>
<dbReference type="PANTHER" id="PTHR33751:SF1">
    <property type="entry name" value="CBB3-TYPE CYTOCHROME C OXIDASE SUBUNIT FIXP"/>
    <property type="match status" value="1"/>
</dbReference>
<protein>
    <recommendedName>
        <fullName evidence="7">Cytochrome c domain-containing protein</fullName>
    </recommendedName>
</protein>
<dbReference type="InterPro" id="IPR009056">
    <property type="entry name" value="Cyt_c-like_dom"/>
</dbReference>
<dbReference type="InterPro" id="IPR008168">
    <property type="entry name" value="Cyt_C_IC"/>
</dbReference>
<keyword evidence="3" id="KW-0479">Metal-binding</keyword>
<keyword evidence="6" id="KW-0472">Membrane</keyword>
<dbReference type="InterPro" id="IPR050597">
    <property type="entry name" value="Cytochrome_c_Oxidase_Subunit"/>
</dbReference>
<dbReference type="PANTHER" id="PTHR33751">
    <property type="entry name" value="CBB3-TYPE CYTOCHROME C OXIDASE SUBUNIT FIXP"/>
    <property type="match status" value="1"/>
</dbReference>
<dbReference type="PROSITE" id="PS51007">
    <property type="entry name" value="CYTC"/>
    <property type="match status" value="1"/>
</dbReference>
<evidence type="ECO:0000256" key="1">
    <source>
        <dbReference type="ARBA" id="ARBA00022448"/>
    </source>
</evidence>
<keyword evidence="1" id="KW-0813">Transport</keyword>
<keyword evidence="6" id="KW-0812">Transmembrane</keyword>
<organism evidence="8">
    <name type="scientific">hydrothermal vent metagenome</name>
    <dbReference type="NCBI Taxonomy" id="652676"/>
    <lineage>
        <taxon>unclassified sequences</taxon>
        <taxon>metagenomes</taxon>
        <taxon>ecological metagenomes</taxon>
    </lineage>
</organism>
<keyword evidence="6" id="KW-1133">Transmembrane helix</keyword>
<accession>A0A3B0UFN4</accession>
<reference evidence="8" key="1">
    <citation type="submission" date="2018-06" db="EMBL/GenBank/DDBJ databases">
        <authorList>
            <person name="Zhirakovskaya E."/>
        </authorList>
    </citation>
    <scope>NUCLEOTIDE SEQUENCE</scope>
</reference>
<dbReference type="PRINTS" id="PR00605">
    <property type="entry name" value="CYTCHROMECIC"/>
</dbReference>
<evidence type="ECO:0000256" key="6">
    <source>
        <dbReference type="SAM" id="Phobius"/>
    </source>
</evidence>
<dbReference type="Gene3D" id="1.10.760.10">
    <property type="entry name" value="Cytochrome c-like domain"/>
    <property type="match status" value="1"/>
</dbReference>
<dbReference type="Pfam" id="PF13442">
    <property type="entry name" value="Cytochrome_CBB3"/>
    <property type="match status" value="1"/>
</dbReference>
<proteinExistence type="predicted"/>
<dbReference type="GO" id="GO:0005506">
    <property type="term" value="F:iron ion binding"/>
    <property type="evidence" value="ECO:0007669"/>
    <property type="project" value="InterPro"/>
</dbReference>
<dbReference type="EMBL" id="UOES01000187">
    <property type="protein sequence ID" value="VAW27153.1"/>
    <property type="molecule type" value="Genomic_DNA"/>
</dbReference>
<name>A0A3B0UFN4_9ZZZZ</name>
<evidence type="ECO:0000256" key="3">
    <source>
        <dbReference type="ARBA" id="ARBA00022723"/>
    </source>
</evidence>
<sequence length="215" mass="23823">MLFTALFHTHKLVVLLFAAIYLIKTILLLVGSEKGLEKFTKIIKIPEIIISLLFLLSGGYMAMNIAEFDFLFILKLVCVFAAIPLAIIGFKKKKKLFAVISIFLIIGAYGLAEVHKAKLGKRHDFTEEVITNPEAQNYVLNLHGKALYNAQCTVCHGDDGSAGLSGAKDLRYSKKTPEEVKNIINSGKNTMPKIKPALNEQELKALVSYVNGLRK</sequence>
<evidence type="ECO:0000259" key="7">
    <source>
        <dbReference type="PROSITE" id="PS51007"/>
    </source>
</evidence>
<evidence type="ECO:0000256" key="5">
    <source>
        <dbReference type="ARBA" id="ARBA00023004"/>
    </source>
</evidence>
<keyword evidence="5" id="KW-0408">Iron</keyword>
<dbReference type="AlphaFoldDB" id="A0A3B0UFN4"/>
<keyword evidence="4" id="KW-0249">Electron transport</keyword>